<dbReference type="InterPro" id="IPR052163">
    <property type="entry name" value="DGC-Regulatory_Protein"/>
</dbReference>
<keyword evidence="1" id="KW-0472">Membrane</keyword>
<feature type="transmembrane region" description="Helical" evidence="1">
    <location>
        <begin position="170"/>
        <end position="191"/>
    </location>
</feature>
<dbReference type="PANTHER" id="PTHR46663:SF2">
    <property type="entry name" value="GGDEF DOMAIN-CONTAINING PROTEIN"/>
    <property type="match status" value="1"/>
</dbReference>
<dbReference type="SMART" id="SM00267">
    <property type="entry name" value="GGDEF"/>
    <property type="match status" value="1"/>
</dbReference>
<evidence type="ECO:0000313" key="3">
    <source>
        <dbReference type="EMBL" id="RYC32964.1"/>
    </source>
</evidence>
<evidence type="ECO:0000256" key="1">
    <source>
        <dbReference type="SAM" id="Phobius"/>
    </source>
</evidence>
<dbReference type="OrthoDB" id="9812260at2"/>
<keyword evidence="1" id="KW-1133">Transmembrane helix</keyword>
<comment type="caution">
    <text evidence="3">The sequence shown here is derived from an EMBL/GenBank/DDBJ whole genome shotgun (WGS) entry which is preliminary data.</text>
</comment>
<feature type="transmembrane region" description="Helical" evidence="1">
    <location>
        <begin position="92"/>
        <end position="114"/>
    </location>
</feature>
<dbReference type="Gene3D" id="3.30.70.270">
    <property type="match status" value="1"/>
</dbReference>
<dbReference type="NCBIfam" id="TIGR00254">
    <property type="entry name" value="GGDEF"/>
    <property type="match status" value="1"/>
</dbReference>
<dbReference type="InterPro" id="IPR000160">
    <property type="entry name" value="GGDEF_dom"/>
</dbReference>
<feature type="transmembrane region" description="Helical" evidence="1">
    <location>
        <begin position="26"/>
        <end position="48"/>
    </location>
</feature>
<dbReference type="SUPFAM" id="SSF55073">
    <property type="entry name" value="Nucleotide cyclase"/>
    <property type="match status" value="1"/>
</dbReference>
<dbReference type="CDD" id="cd01949">
    <property type="entry name" value="GGDEF"/>
    <property type="match status" value="1"/>
</dbReference>
<dbReference type="PROSITE" id="PS50887">
    <property type="entry name" value="GGDEF"/>
    <property type="match status" value="1"/>
</dbReference>
<evidence type="ECO:0000259" key="2">
    <source>
        <dbReference type="PROSITE" id="PS50887"/>
    </source>
</evidence>
<dbReference type="RefSeq" id="WP_129224429.1">
    <property type="nucleotide sequence ID" value="NZ_QYBB01000004.1"/>
</dbReference>
<feature type="transmembrane region" description="Helical" evidence="1">
    <location>
        <begin position="55"/>
        <end position="77"/>
    </location>
</feature>
<dbReference type="InterPro" id="IPR043128">
    <property type="entry name" value="Rev_trsase/Diguanyl_cyclase"/>
</dbReference>
<name>A0A4V1RV04_9HYPH</name>
<gene>
    <name evidence="3" type="ORF">D3273_05750</name>
</gene>
<dbReference type="Proteomes" id="UP000290759">
    <property type="component" value="Unassembled WGS sequence"/>
</dbReference>
<keyword evidence="1" id="KW-0812">Transmembrane</keyword>
<accession>A0A4V1RV04</accession>
<dbReference type="Pfam" id="PF00990">
    <property type="entry name" value="GGDEF"/>
    <property type="match status" value="1"/>
</dbReference>
<reference evidence="3 4" key="2">
    <citation type="submission" date="2019-02" db="EMBL/GenBank/DDBJ databases">
        <title>'Lichenibacterium ramalinii' gen. nov. sp. nov., 'Lichenibacterium minor' gen. nov. sp. nov.</title>
        <authorList>
            <person name="Pankratov T."/>
        </authorList>
    </citation>
    <scope>NUCLEOTIDE SEQUENCE [LARGE SCALE GENOMIC DNA]</scope>
    <source>
        <strain evidence="3 4">RmlP026</strain>
    </source>
</reference>
<keyword evidence="4" id="KW-1185">Reference proteome</keyword>
<proteinExistence type="predicted"/>
<organism evidence="3 4">
    <name type="scientific">Lichenibacterium minor</name>
    <dbReference type="NCBI Taxonomy" id="2316528"/>
    <lineage>
        <taxon>Bacteria</taxon>
        <taxon>Pseudomonadati</taxon>
        <taxon>Pseudomonadota</taxon>
        <taxon>Alphaproteobacteria</taxon>
        <taxon>Hyphomicrobiales</taxon>
        <taxon>Lichenihabitantaceae</taxon>
        <taxon>Lichenibacterium</taxon>
    </lineage>
</organism>
<dbReference type="EMBL" id="QYBB01000004">
    <property type="protein sequence ID" value="RYC32964.1"/>
    <property type="molecule type" value="Genomic_DNA"/>
</dbReference>
<dbReference type="AlphaFoldDB" id="A0A4V1RV04"/>
<dbReference type="InterPro" id="IPR029787">
    <property type="entry name" value="Nucleotide_cyclase"/>
</dbReference>
<evidence type="ECO:0000313" key="4">
    <source>
        <dbReference type="Proteomes" id="UP000290759"/>
    </source>
</evidence>
<dbReference type="PANTHER" id="PTHR46663">
    <property type="entry name" value="DIGUANYLATE CYCLASE DGCT-RELATED"/>
    <property type="match status" value="1"/>
</dbReference>
<protein>
    <submittedName>
        <fullName evidence="3">Diguanylate cyclase</fullName>
    </submittedName>
</protein>
<feature type="transmembrane region" description="Helical" evidence="1">
    <location>
        <begin position="146"/>
        <end position="163"/>
    </location>
</feature>
<reference evidence="3 4" key="1">
    <citation type="submission" date="2018-12" db="EMBL/GenBank/DDBJ databases">
        <authorList>
            <person name="Grouzdev D.S."/>
            <person name="Krutkina M.S."/>
        </authorList>
    </citation>
    <scope>NUCLEOTIDE SEQUENCE [LARGE SCALE GENOMIC DNA]</scope>
    <source>
        <strain evidence="3 4">RmlP026</strain>
    </source>
</reference>
<sequence length="386" mass="40439">MFLSAVSPSREAELKLALYAELVERLFSNAVSIGAMGALFTAFGLLVAARMQDSLLAALVAAGGLAAASHVAVVYLYRASPRGGTALRTWEMRYAAAGFSSAAFVGLAAARTFVADDLGSAMLMTGLIFGYAAGTMARAATRPWITAPRMVVLVAAPVAVLLARRDLLFCAQALLLVLFLATGLESMVSLYRQAVTEIDTSLRRRDSARRDSLTGVANRLSLGEFLAERLARNTAAGRALAVHCVDLDGFKAVNDTHGHPTGDLLLQAVADRLAALVQPDDLVARLGGDEFVVVQSHVSDGLHAQQVAAVIVEELGRPYVLGRVELVLAASVGVAVAARQAASPASLLADADAALYASKALGRGRFTLRQPFAPPVPDGPPRLRAP</sequence>
<feature type="domain" description="GGDEF" evidence="2">
    <location>
        <begin position="238"/>
        <end position="371"/>
    </location>
</feature>
<feature type="transmembrane region" description="Helical" evidence="1">
    <location>
        <begin position="121"/>
        <end position="140"/>
    </location>
</feature>